<evidence type="ECO:0000256" key="1">
    <source>
        <dbReference type="ARBA" id="ARBA00001936"/>
    </source>
</evidence>
<dbReference type="SMART" id="SM01329">
    <property type="entry name" value="Iso_dh"/>
    <property type="match status" value="1"/>
</dbReference>
<evidence type="ECO:0000256" key="6">
    <source>
        <dbReference type="ARBA" id="ARBA00022605"/>
    </source>
</evidence>
<comment type="function">
    <text evidence="14">Catalyzes the oxidation of 3-carboxy-2-hydroxy-4-methylpentanoate (3-isopropylmalate) to 3-carboxy-4-methyl-2-oxopentanoate. The product decarboxylates to 4-methyl-2 oxopentanoate.</text>
</comment>
<evidence type="ECO:0000256" key="10">
    <source>
        <dbReference type="ARBA" id="ARBA00023027"/>
    </source>
</evidence>
<reference evidence="16" key="1">
    <citation type="journal article" date="2021" name="Nat. Commun.">
        <title>Genetic determinants of endophytism in the Arabidopsis root mycobiome.</title>
        <authorList>
            <person name="Mesny F."/>
            <person name="Miyauchi S."/>
            <person name="Thiergart T."/>
            <person name="Pickel B."/>
            <person name="Atanasova L."/>
            <person name="Karlsson M."/>
            <person name="Huettel B."/>
            <person name="Barry K.W."/>
            <person name="Haridas S."/>
            <person name="Chen C."/>
            <person name="Bauer D."/>
            <person name="Andreopoulos W."/>
            <person name="Pangilinan J."/>
            <person name="LaButti K."/>
            <person name="Riley R."/>
            <person name="Lipzen A."/>
            <person name="Clum A."/>
            <person name="Drula E."/>
            <person name="Henrissat B."/>
            <person name="Kohler A."/>
            <person name="Grigoriev I.V."/>
            <person name="Martin F.M."/>
            <person name="Hacquard S."/>
        </authorList>
    </citation>
    <scope>NUCLEOTIDE SEQUENCE</scope>
    <source>
        <strain evidence="16">MPI-CAGE-AT-0147</strain>
    </source>
</reference>
<sequence length="374" mass="39767">MTTTNTIVVFPGDNCGPEVMAEAIKASHYLVLNVFENSKSPIKFEFNYQLLGGGSIDATGEPLTASALELAKNADAVLLGAIGGPKWGTGLVRPEQGLLGLRKGMDAFGNLRPCNFAAESLVHHSPLRPEIARGTNFVILRELCGGMYFGPNRQDPDESLSSAQDVDYYTRSEIERVARMAGYLARKHDPPLPVWSLDKANVLAAAGRLWRLVVSEVFKKEFPDVQLGHHLIDVAAMLMIKRPTALNGIVLTSNLFGDIISDEASVIPGSLGLLPSASLCDIPAPGKRIKGIYEPIHGSAPDIVGKGVVNPVGTILSAAMMLRYSLGQEEAAAAVERAVADTLNQGFHTPDIGGSTGTTEFGDAVVRALEAILA</sequence>
<comment type="pathway">
    <text evidence="14">Amino-acid biosynthesis; L-leucine biosynthesis; L-leucine from 3-methyl-2-oxobutanoate: step 3/4.</text>
</comment>
<evidence type="ECO:0000313" key="17">
    <source>
        <dbReference type="Proteomes" id="UP000738349"/>
    </source>
</evidence>
<dbReference type="GO" id="GO:0005829">
    <property type="term" value="C:cytosol"/>
    <property type="evidence" value="ECO:0007669"/>
    <property type="project" value="TreeGrafter"/>
</dbReference>
<keyword evidence="12 14" id="KW-0100">Branched-chain amino acid biosynthesis</keyword>
<evidence type="ECO:0000256" key="8">
    <source>
        <dbReference type="ARBA" id="ARBA00022842"/>
    </source>
</evidence>
<dbReference type="PANTHER" id="PTHR42979:SF1">
    <property type="entry name" value="3-ISOPROPYLMALATE DEHYDROGENASE"/>
    <property type="match status" value="1"/>
</dbReference>
<dbReference type="GO" id="GO:0003862">
    <property type="term" value="F:3-isopropylmalate dehydrogenase activity"/>
    <property type="evidence" value="ECO:0007669"/>
    <property type="project" value="UniProtKB-EC"/>
</dbReference>
<comment type="catalytic activity">
    <reaction evidence="14">
        <text>(2R,3S)-3-isopropylmalate + NAD(+) = 4-methyl-2-oxopentanoate + CO2 + NADH</text>
        <dbReference type="Rhea" id="RHEA:32271"/>
        <dbReference type="ChEBI" id="CHEBI:16526"/>
        <dbReference type="ChEBI" id="CHEBI:17865"/>
        <dbReference type="ChEBI" id="CHEBI:35121"/>
        <dbReference type="ChEBI" id="CHEBI:57540"/>
        <dbReference type="ChEBI" id="CHEBI:57945"/>
        <dbReference type="EC" id="1.1.1.85"/>
    </reaction>
</comment>
<dbReference type="OrthoDB" id="419183at2759"/>
<comment type="cofactor">
    <cofactor evidence="1">
        <name>Mn(2+)</name>
        <dbReference type="ChEBI" id="CHEBI:29035"/>
    </cofactor>
</comment>
<dbReference type="InterPro" id="IPR024084">
    <property type="entry name" value="IsoPropMal-DH-like_dom"/>
</dbReference>
<evidence type="ECO:0000256" key="3">
    <source>
        <dbReference type="ARBA" id="ARBA00011738"/>
    </source>
</evidence>
<feature type="domain" description="Isopropylmalate dehydrogenase-like" evidence="15">
    <location>
        <begin position="6"/>
        <end position="365"/>
    </location>
</feature>
<evidence type="ECO:0000256" key="14">
    <source>
        <dbReference type="RuleBase" id="RU004445"/>
    </source>
</evidence>
<dbReference type="FunFam" id="3.40.718.10:FF:000006">
    <property type="entry name" value="3-isopropylmalate dehydrogenase"/>
    <property type="match status" value="1"/>
</dbReference>
<dbReference type="NCBIfam" id="TIGR00169">
    <property type="entry name" value="leuB"/>
    <property type="match status" value="1"/>
</dbReference>
<evidence type="ECO:0000256" key="11">
    <source>
        <dbReference type="ARBA" id="ARBA00023211"/>
    </source>
</evidence>
<dbReference type="InterPro" id="IPR019818">
    <property type="entry name" value="IsoCit/isopropylmalate_DH_CS"/>
</dbReference>
<protein>
    <recommendedName>
        <fullName evidence="4 14">3-isopropylmalate dehydrogenase</fullName>
        <ecNumber evidence="4 14">1.1.1.85</ecNumber>
    </recommendedName>
</protein>
<comment type="caution">
    <text evidence="16">The sequence shown here is derived from an EMBL/GenBank/DDBJ whole genome shotgun (WGS) entry which is preliminary data.</text>
</comment>
<gene>
    <name evidence="16" type="ORF">EDB81DRAFT_641836</name>
</gene>
<keyword evidence="9 13" id="KW-0560">Oxidoreductase</keyword>
<comment type="subunit">
    <text evidence="3 14">Homodimer.</text>
</comment>
<dbReference type="Proteomes" id="UP000738349">
    <property type="component" value="Unassembled WGS sequence"/>
</dbReference>
<name>A0A9P9JJC4_9HYPO</name>
<evidence type="ECO:0000256" key="2">
    <source>
        <dbReference type="ARBA" id="ARBA00007769"/>
    </source>
</evidence>
<proteinExistence type="inferred from homology"/>
<dbReference type="AlphaFoldDB" id="A0A9P9JJC4"/>
<evidence type="ECO:0000256" key="12">
    <source>
        <dbReference type="ARBA" id="ARBA00023304"/>
    </source>
</evidence>
<comment type="similarity">
    <text evidence="2 13">Belongs to the isocitrate and isopropylmalate dehydrogenases family.</text>
</comment>
<evidence type="ECO:0000256" key="5">
    <source>
        <dbReference type="ARBA" id="ARBA00022430"/>
    </source>
</evidence>
<accession>A0A9P9JJC4</accession>
<dbReference type="GO" id="GO:0051287">
    <property type="term" value="F:NAD binding"/>
    <property type="evidence" value="ECO:0007669"/>
    <property type="project" value="InterPro"/>
</dbReference>
<dbReference type="GO" id="GO:0000287">
    <property type="term" value="F:magnesium ion binding"/>
    <property type="evidence" value="ECO:0007669"/>
    <property type="project" value="InterPro"/>
</dbReference>
<evidence type="ECO:0000256" key="13">
    <source>
        <dbReference type="RuleBase" id="RU004443"/>
    </source>
</evidence>
<evidence type="ECO:0000256" key="4">
    <source>
        <dbReference type="ARBA" id="ARBA00013101"/>
    </source>
</evidence>
<dbReference type="InterPro" id="IPR004429">
    <property type="entry name" value="Isopropylmalate_DH"/>
</dbReference>
<organism evidence="16 17">
    <name type="scientific">Dactylonectria macrodidyma</name>
    <dbReference type="NCBI Taxonomy" id="307937"/>
    <lineage>
        <taxon>Eukaryota</taxon>
        <taxon>Fungi</taxon>
        <taxon>Dikarya</taxon>
        <taxon>Ascomycota</taxon>
        <taxon>Pezizomycotina</taxon>
        <taxon>Sordariomycetes</taxon>
        <taxon>Hypocreomycetidae</taxon>
        <taxon>Hypocreales</taxon>
        <taxon>Nectriaceae</taxon>
        <taxon>Dactylonectria</taxon>
    </lineage>
</organism>
<dbReference type="EMBL" id="JAGMUV010000004">
    <property type="protein sequence ID" value="KAH7161035.1"/>
    <property type="molecule type" value="Genomic_DNA"/>
</dbReference>
<keyword evidence="10 14" id="KW-0520">NAD</keyword>
<keyword evidence="17" id="KW-1185">Reference proteome</keyword>
<keyword evidence="6" id="KW-0028">Amino-acid biosynthesis</keyword>
<dbReference type="Gene3D" id="3.40.718.10">
    <property type="entry name" value="Isopropylmalate Dehydrogenase"/>
    <property type="match status" value="1"/>
</dbReference>
<dbReference type="Pfam" id="PF00180">
    <property type="entry name" value="Iso_dh"/>
    <property type="match status" value="1"/>
</dbReference>
<keyword evidence="11" id="KW-0464">Manganese</keyword>
<dbReference type="SUPFAM" id="SSF53659">
    <property type="entry name" value="Isocitrate/Isopropylmalate dehydrogenase-like"/>
    <property type="match status" value="1"/>
</dbReference>
<evidence type="ECO:0000313" key="16">
    <source>
        <dbReference type="EMBL" id="KAH7161035.1"/>
    </source>
</evidence>
<keyword evidence="8" id="KW-0460">Magnesium</keyword>
<evidence type="ECO:0000256" key="9">
    <source>
        <dbReference type="ARBA" id="ARBA00023002"/>
    </source>
</evidence>
<dbReference type="GO" id="GO:0009098">
    <property type="term" value="P:L-leucine biosynthetic process"/>
    <property type="evidence" value="ECO:0007669"/>
    <property type="project" value="UniProtKB-KW"/>
</dbReference>
<evidence type="ECO:0000256" key="7">
    <source>
        <dbReference type="ARBA" id="ARBA00022723"/>
    </source>
</evidence>
<dbReference type="PANTHER" id="PTHR42979">
    <property type="entry name" value="3-ISOPROPYLMALATE DEHYDROGENASE"/>
    <property type="match status" value="1"/>
</dbReference>
<evidence type="ECO:0000259" key="15">
    <source>
        <dbReference type="SMART" id="SM01329"/>
    </source>
</evidence>
<keyword evidence="7 14" id="KW-0479">Metal-binding</keyword>
<dbReference type="PROSITE" id="PS00470">
    <property type="entry name" value="IDH_IMDH"/>
    <property type="match status" value="1"/>
</dbReference>
<dbReference type="EC" id="1.1.1.85" evidence="4 14"/>
<keyword evidence="5 14" id="KW-0432">Leucine biosynthesis</keyword>
<comment type="cofactor">
    <cofactor evidence="14">
        <name>Mg(2+)</name>
        <dbReference type="ChEBI" id="CHEBI:18420"/>
    </cofactor>
    <cofactor evidence="14">
        <name>Mn(2+)</name>
        <dbReference type="ChEBI" id="CHEBI:29035"/>
    </cofactor>
    <text evidence="14">Binds 1 Mg(2+) or Mn(2+) ion per subunit.</text>
</comment>